<accession>A0A8J5IZY3</accession>
<protein>
    <submittedName>
        <fullName evidence="2">Uncharacterized protein</fullName>
    </submittedName>
</protein>
<reference evidence="2" key="1">
    <citation type="submission" date="2021-01" db="EMBL/GenBank/DDBJ databases">
        <title>Phytophthora aleatoria, a newly-described species from Pinus radiata is distinct from Phytophthora cactorum isolates based on comparative genomics.</title>
        <authorList>
            <person name="Mcdougal R."/>
            <person name="Panda P."/>
            <person name="Williams N."/>
            <person name="Studholme D.J."/>
        </authorList>
    </citation>
    <scope>NUCLEOTIDE SEQUENCE</scope>
    <source>
        <strain evidence="2">NZFS 4037</strain>
    </source>
</reference>
<feature type="compositionally biased region" description="Basic and acidic residues" evidence="1">
    <location>
        <begin position="30"/>
        <end position="43"/>
    </location>
</feature>
<gene>
    <name evidence="2" type="ORF">JG688_00007244</name>
</gene>
<feature type="region of interest" description="Disordered" evidence="1">
    <location>
        <begin position="18"/>
        <end position="48"/>
    </location>
</feature>
<organism evidence="2 3">
    <name type="scientific">Phytophthora aleatoria</name>
    <dbReference type="NCBI Taxonomy" id="2496075"/>
    <lineage>
        <taxon>Eukaryota</taxon>
        <taxon>Sar</taxon>
        <taxon>Stramenopiles</taxon>
        <taxon>Oomycota</taxon>
        <taxon>Peronosporomycetes</taxon>
        <taxon>Peronosporales</taxon>
        <taxon>Peronosporaceae</taxon>
        <taxon>Phytophthora</taxon>
    </lineage>
</organism>
<comment type="caution">
    <text evidence="2">The sequence shown here is derived from an EMBL/GenBank/DDBJ whole genome shotgun (WGS) entry which is preliminary data.</text>
</comment>
<sequence length="203" mass="23045">MRWDVACKDVARIREPLANKSEVPANTISQREECSDRGTKTQSEDDSDPVDVVKMALSWARGRRRRDNRRGMGVGIKALARLSLVTRKTNKVILKRFYVARHEWPTKELVKEADLRIMTLFWNSNFDRSRSGWLTEPLAEVKSSEGGIGMPNVTTEINATTAQTIGAWVVTENKLQQETGRLLQLQANASPDYIVAMQKRVYP</sequence>
<evidence type="ECO:0000313" key="2">
    <source>
        <dbReference type="EMBL" id="KAG6965362.1"/>
    </source>
</evidence>
<proteinExistence type="predicted"/>
<dbReference type="EMBL" id="JAENGY010000342">
    <property type="protein sequence ID" value="KAG6965362.1"/>
    <property type="molecule type" value="Genomic_DNA"/>
</dbReference>
<name>A0A8J5IZY3_9STRA</name>
<evidence type="ECO:0000313" key="3">
    <source>
        <dbReference type="Proteomes" id="UP000709295"/>
    </source>
</evidence>
<evidence type="ECO:0000256" key="1">
    <source>
        <dbReference type="SAM" id="MobiDB-lite"/>
    </source>
</evidence>
<dbReference type="Proteomes" id="UP000709295">
    <property type="component" value="Unassembled WGS sequence"/>
</dbReference>
<dbReference type="AlphaFoldDB" id="A0A8J5IZY3"/>
<keyword evidence="3" id="KW-1185">Reference proteome</keyword>